<dbReference type="InterPro" id="IPR027124">
    <property type="entry name" value="Swc5/CFDP1/2"/>
</dbReference>
<dbReference type="SUPFAM" id="SSF56219">
    <property type="entry name" value="DNase I-like"/>
    <property type="match status" value="1"/>
</dbReference>
<accession>A0AAV7QG76</accession>
<dbReference type="Proteomes" id="UP001066276">
    <property type="component" value="Chromosome 6"/>
</dbReference>
<dbReference type="EMBL" id="JANPWB010000010">
    <property type="protein sequence ID" value="KAJ1138272.1"/>
    <property type="molecule type" value="Genomic_DNA"/>
</dbReference>
<name>A0AAV7QG76_PLEWA</name>
<reference evidence="1" key="1">
    <citation type="journal article" date="2022" name="bioRxiv">
        <title>Sequencing and chromosome-scale assembly of the giantPleurodeles waltlgenome.</title>
        <authorList>
            <person name="Brown T."/>
            <person name="Elewa A."/>
            <person name="Iarovenko S."/>
            <person name="Subramanian E."/>
            <person name="Araus A.J."/>
            <person name="Petzold A."/>
            <person name="Susuki M."/>
            <person name="Suzuki K.-i.T."/>
            <person name="Hayashi T."/>
            <person name="Toyoda A."/>
            <person name="Oliveira C."/>
            <person name="Osipova E."/>
            <person name="Leigh N.D."/>
            <person name="Simon A."/>
            <person name="Yun M.H."/>
        </authorList>
    </citation>
    <scope>NUCLEOTIDE SEQUENCE</scope>
    <source>
        <strain evidence="1">20211129_DDA</strain>
        <tissue evidence="1">Liver</tissue>
    </source>
</reference>
<sequence length="234" mass="26898">MKKTEEIKDKLYEDLESLIASVPKEDKLVILGDFNASGVADYQTWDGVIGRNGFGKSNSSGHLLLKTCAAHDLLITNTDFNLPNHNKTSWMHPCSKHWHLIDYVKNLIEYLDSKLDQLSFGTNGAEEDCAAFRDVFYNTALAHLDQNTRKHQDWFNHNDEDIQKLLDEKCEAFRSLQQDTSSVSKKAAYNSIKSKVQAKLRERQDPWLSRKEDEIQKYADSNNTKCFYNALMTI</sequence>
<gene>
    <name evidence="1" type="ORF">NDU88_004663</name>
</gene>
<evidence type="ECO:0008006" key="3">
    <source>
        <dbReference type="Google" id="ProtNLM"/>
    </source>
</evidence>
<keyword evidence="2" id="KW-1185">Reference proteome</keyword>
<dbReference type="PANTHER" id="PTHR23227:SF85">
    <property type="entry name" value="CRANIOFACIAL DEVELOPMENT PROTEIN 2"/>
    <property type="match status" value="1"/>
</dbReference>
<proteinExistence type="predicted"/>
<dbReference type="PANTHER" id="PTHR23227">
    <property type="entry name" value="BUCENTAUR RELATED"/>
    <property type="match status" value="1"/>
</dbReference>
<organism evidence="1 2">
    <name type="scientific">Pleurodeles waltl</name>
    <name type="common">Iberian ribbed newt</name>
    <dbReference type="NCBI Taxonomy" id="8319"/>
    <lineage>
        <taxon>Eukaryota</taxon>
        <taxon>Metazoa</taxon>
        <taxon>Chordata</taxon>
        <taxon>Craniata</taxon>
        <taxon>Vertebrata</taxon>
        <taxon>Euteleostomi</taxon>
        <taxon>Amphibia</taxon>
        <taxon>Batrachia</taxon>
        <taxon>Caudata</taxon>
        <taxon>Salamandroidea</taxon>
        <taxon>Salamandridae</taxon>
        <taxon>Pleurodelinae</taxon>
        <taxon>Pleurodeles</taxon>
    </lineage>
</organism>
<dbReference type="InterPro" id="IPR036691">
    <property type="entry name" value="Endo/exonu/phosph_ase_sf"/>
</dbReference>
<evidence type="ECO:0000313" key="2">
    <source>
        <dbReference type="Proteomes" id="UP001066276"/>
    </source>
</evidence>
<protein>
    <recommendedName>
        <fullName evidence="3">Endonuclease/exonuclease/phosphatase domain-containing protein</fullName>
    </recommendedName>
</protein>
<dbReference type="Gene3D" id="3.60.10.10">
    <property type="entry name" value="Endonuclease/exonuclease/phosphatase"/>
    <property type="match status" value="1"/>
</dbReference>
<comment type="caution">
    <text evidence="1">The sequence shown here is derived from an EMBL/GenBank/DDBJ whole genome shotgun (WGS) entry which is preliminary data.</text>
</comment>
<evidence type="ECO:0000313" key="1">
    <source>
        <dbReference type="EMBL" id="KAJ1138272.1"/>
    </source>
</evidence>
<dbReference type="AlphaFoldDB" id="A0AAV7QG76"/>